<proteinExistence type="predicted"/>
<accession>A0ABY7FJG5</accession>
<reference evidence="2" key="1">
    <citation type="submission" date="2022-11" db="EMBL/GenBank/DDBJ databases">
        <title>Centuries of genome instability and evolution in soft-shell clam transmissible cancer (bioRxiv).</title>
        <authorList>
            <person name="Hart S.F.M."/>
            <person name="Yonemitsu M.A."/>
            <person name="Giersch R.M."/>
            <person name="Beal B.F."/>
            <person name="Arriagada G."/>
            <person name="Davis B.W."/>
            <person name="Ostrander E.A."/>
            <person name="Goff S.P."/>
            <person name="Metzger M.J."/>
        </authorList>
    </citation>
    <scope>NUCLEOTIDE SEQUENCE</scope>
    <source>
        <strain evidence="2">MELC-2E11</strain>
        <tissue evidence="2">Siphon/mantle</tissue>
    </source>
</reference>
<evidence type="ECO:0000256" key="1">
    <source>
        <dbReference type="SAM" id="Phobius"/>
    </source>
</evidence>
<keyword evidence="3" id="KW-1185">Reference proteome</keyword>
<keyword evidence="1" id="KW-1133">Transmembrane helix</keyword>
<dbReference type="EMBL" id="CP111023">
    <property type="protein sequence ID" value="WAR20828.1"/>
    <property type="molecule type" value="Genomic_DNA"/>
</dbReference>
<evidence type="ECO:0000313" key="2">
    <source>
        <dbReference type="EMBL" id="WAR20828.1"/>
    </source>
</evidence>
<keyword evidence="1" id="KW-0472">Membrane</keyword>
<feature type="transmembrane region" description="Helical" evidence="1">
    <location>
        <begin position="136"/>
        <end position="156"/>
    </location>
</feature>
<name>A0ABY7FJG5_MYAAR</name>
<protein>
    <recommendedName>
        <fullName evidence="4">PGG domain-containing protein</fullName>
    </recommendedName>
</protein>
<feature type="transmembrane region" description="Helical" evidence="1">
    <location>
        <begin position="55"/>
        <end position="73"/>
    </location>
</feature>
<evidence type="ECO:0000313" key="3">
    <source>
        <dbReference type="Proteomes" id="UP001164746"/>
    </source>
</evidence>
<sequence length="159" mass="17949">MCTTNKNGKKSSKIRKRVLGENGMTESQDYYQLHQDNVDSERSKDNVEGRTLEKLVYVAATLGILVLTLVVSSQQWAMPFPEHENLYRAVFAVANGPVLVAAAVYRNSLVARWFPAQTSLFWCRTFAAEVPPFSPVWMYAVPFVFFLLHSCVDYSTSSV</sequence>
<feature type="transmembrane region" description="Helical" evidence="1">
    <location>
        <begin position="85"/>
        <end position="105"/>
    </location>
</feature>
<organism evidence="2 3">
    <name type="scientific">Mya arenaria</name>
    <name type="common">Soft-shell clam</name>
    <dbReference type="NCBI Taxonomy" id="6604"/>
    <lineage>
        <taxon>Eukaryota</taxon>
        <taxon>Metazoa</taxon>
        <taxon>Spiralia</taxon>
        <taxon>Lophotrochozoa</taxon>
        <taxon>Mollusca</taxon>
        <taxon>Bivalvia</taxon>
        <taxon>Autobranchia</taxon>
        <taxon>Heteroconchia</taxon>
        <taxon>Euheterodonta</taxon>
        <taxon>Imparidentia</taxon>
        <taxon>Neoheterodontei</taxon>
        <taxon>Myida</taxon>
        <taxon>Myoidea</taxon>
        <taxon>Myidae</taxon>
        <taxon>Mya</taxon>
    </lineage>
</organism>
<dbReference type="InterPro" id="IPR021261">
    <property type="entry name" value="GPCAT"/>
</dbReference>
<keyword evidence="1" id="KW-0812">Transmembrane</keyword>
<dbReference type="Pfam" id="PF10998">
    <property type="entry name" value="DUF2838"/>
    <property type="match status" value="1"/>
</dbReference>
<evidence type="ECO:0008006" key="4">
    <source>
        <dbReference type="Google" id="ProtNLM"/>
    </source>
</evidence>
<gene>
    <name evidence="2" type="ORF">MAR_014802</name>
</gene>
<dbReference type="Proteomes" id="UP001164746">
    <property type="component" value="Chromosome 12"/>
</dbReference>